<dbReference type="InterPro" id="IPR052282">
    <property type="entry name" value="Starch-active_LPMO"/>
</dbReference>
<comment type="cofactor">
    <cofactor evidence="1">
        <name>Cu(2+)</name>
        <dbReference type="ChEBI" id="CHEBI:29036"/>
    </cofactor>
</comment>
<dbReference type="EMBL" id="JAVFHQ010000017">
    <property type="protein sequence ID" value="KAK4545823.1"/>
    <property type="molecule type" value="Genomic_DNA"/>
</dbReference>
<protein>
    <recommendedName>
        <fullName evidence="8">Chitin-binding type-4 domain-containing protein</fullName>
    </recommendedName>
</protein>
<sequence length="211" mass="22950">MAALANAHGYFVTPTARLPGAAYQAACGMQAYYQMSGDINGNIQGLEQTVASQTDYNPAECHLWKCKGMKYVDNKDNVHKYTAGETVAMNFAIRAPHTGTANISIVKTSTNKVIAANLKQWAVYASNAVPTVASQENFSVKMPTTLGSKCAVAGDCVIQMYWNAASVDQTYESCIDFTIAATAAKRDAEEEEEEEVMRAHPRDFSPREGEE</sequence>
<comment type="caution">
    <text evidence="9">The sequence shown here is derived from an EMBL/GenBank/DDBJ whole genome shotgun (WGS) entry which is preliminary data.</text>
</comment>
<proteinExistence type="inferred from homology"/>
<evidence type="ECO:0000313" key="10">
    <source>
        <dbReference type="Proteomes" id="UP001324427"/>
    </source>
</evidence>
<evidence type="ECO:0000256" key="1">
    <source>
        <dbReference type="ARBA" id="ARBA00001973"/>
    </source>
</evidence>
<reference evidence="9 10" key="1">
    <citation type="submission" date="2021-11" db="EMBL/GenBank/DDBJ databases">
        <title>Black yeast isolated from Biological Soil Crust.</title>
        <authorList>
            <person name="Kurbessoian T."/>
        </authorList>
    </citation>
    <scope>NUCLEOTIDE SEQUENCE [LARGE SCALE GENOMIC DNA]</scope>
    <source>
        <strain evidence="9 10">CCFEE 5522</strain>
    </source>
</reference>
<dbReference type="GO" id="GO:0046872">
    <property type="term" value="F:metal ion binding"/>
    <property type="evidence" value="ECO:0007669"/>
    <property type="project" value="UniProtKB-KW"/>
</dbReference>
<keyword evidence="10" id="KW-1185">Reference proteome</keyword>
<evidence type="ECO:0000256" key="2">
    <source>
        <dbReference type="ARBA" id="ARBA00022723"/>
    </source>
</evidence>
<evidence type="ECO:0000259" key="8">
    <source>
        <dbReference type="Pfam" id="PF03067"/>
    </source>
</evidence>
<dbReference type="InterPro" id="IPR004302">
    <property type="entry name" value="Cellulose/chitin-bd_N"/>
</dbReference>
<dbReference type="Gene3D" id="2.70.50.70">
    <property type="match status" value="1"/>
</dbReference>
<evidence type="ECO:0000256" key="3">
    <source>
        <dbReference type="ARBA" id="ARBA00023008"/>
    </source>
</evidence>
<dbReference type="AlphaFoldDB" id="A0AAV9JLH4"/>
<accession>A0AAV9JLH4</accession>
<comment type="similarity">
    <text evidence="6">Belongs to the polysaccharide monooxygenase AA13 family.</text>
</comment>
<organism evidence="9 10">
    <name type="scientific">Oleoguttula mirabilis</name>
    <dbReference type="NCBI Taxonomy" id="1507867"/>
    <lineage>
        <taxon>Eukaryota</taxon>
        <taxon>Fungi</taxon>
        <taxon>Dikarya</taxon>
        <taxon>Ascomycota</taxon>
        <taxon>Pezizomycotina</taxon>
        <taxon>Dothideomycetes</taxon>
        <taxon>Dothideomycetidae</taxon>
        <taxon>Mycosphaerellales</taxon>
        <taxon>Teratosphaeriaceae</taxon>
        <taxon>Oleoguttula</taxon>
    </lineage>
</organism>
<dbReference type="Proteomes" id="UP001324427">
    <property type="component" value="Unassembled WGS sequence"/>
</dbReference>
<evidence type="ECO:0000256" key="6">
    <source>
        <dbReference type="ARBA" id="ARBA00034311"/>
    </source>
</evidence>
<name>A0AAV9JLH4_9PEZI</name>
<keyword evidence="2" id="KW-0479">Metal-binding</keyword>
<keyword evidence="5" id="KW-0325">Glycoprotein</keyword>
<keyword evidence="4" id="KW-1015">Disulfide bond</keyword>
<dbReference type="PANTHER" id="PTHR36575:SF2">
    <property type="entry name" value="CHITIN-BINDING TYPE-4 DOMAIN-CONTAINING PROTEIN-RELATED"/>
    <property type="match status" value="1"/>
</dbReference>
<evidence type="ECO:0000256" key="5">
    <source>
        <dbReference type="ARBA" id="ARBA00023180"/>
    </source>
</evidence>
<feature type="domain" description="Chitin-binding type-4" evidence="8">
    <location>
        <begin position="8"/>
        <end position="177"/>
    </location>
</feature>
<gene>
    <name evidence="9" type="ORF">LTR36_002387</name>
</gene>
<evidence type="ECO:0000256" key="7">
    <source>
        <dbReference type="SAM" id="MobiDB-lite"/>
    </source>
</evidence>
<keyword evidence="3" id="KW-0186">Copper</keyword>
<evidence type="ECO:0000256" key="4">
    <source>
        <dbReference type="ARBA" id="ARBA00023157"/>
    </source>
</evidence>
<dbReference type="PANTHER" id="PTHR36575">
    <property type="entry name" value="BINDING PROTEIN, PUTATIVE (AFU_ORTHOLOGUE AFUA_1G14430)-RELATED"/>
    <property type="match status" value="1"/>
</dbReference>
<dbReference type="Pfam" id="PF03067">
    <property type="entry name" value="LPMO_10"/>
    <property type="match status" value="1"/>
</dbReference>
<evidence type="ECO:0000313" key="9">
    <source>
        <dbReference type="EMBL" id="KAK4545823.1"/>
    </source>
</evidence>
<feature type="region of interest" description="Disordered" evidence="7">
    <location>
        <begin position="185"/>
        <end position="211"/>
    </location>
</feature>
<feature type="compositionally biased region" description="Basic and acidic residues" evidence="7">
    <location>
        <begin position="196"/>
        <end position="211"/>
    </location>
</feature>